<dbReference type="EMBL" id="JRLW01000001">
    <property type="protein sequence ID" value="KGO90769.1"/>
    <property type="molecule type" value="Genomic_DNA"/>
</dbReference>
<evidence type="ECO:0000259" key="2">
    <source>
        <dbReference type="PROSITE" id="PS50853"/>
    </source>
</evidence>
<dbReference type="CDD" id="cd00063">
    <property type="entry name" value="FN3"/>
    <property type="match status" value="2"/>
</dbReference>
<sequence length="1142" mass="120487">MRKLKKKGNFVIQFKLLKNMKKITLLIVTFMLGLFGVYAQSASTYVFTSSMGTYTDNSGAATTLAGVRADTFISAAQNIGFTFVYEGVPYTQFKMSSNGFISLNTVGTSSLTTNDFSTANATSRPILAPLWDDLDGSGPATSLASYEVTGSAPNRVLTVEWKNWEWNYSSTSAVISFQVKLYETTNEIEFVYRQEATAVASGSASIGIGSATGSGSGSYLNLTSVTAPAVSSTASTTNINTKPATGQIFKFTPPPVCTGTPVAGTATPANQTLVTGYTPAVLTVSGQSTGVSGLTYQWEQSTDGGSNWVNAIGGTGATTLSYTPPAFSGTPILYRLNITCTASSENAYSSVASLTPCGVETAPTATETFATYLPTCWSVKKGALTASSTLTGTTSEWMAEAGFGNAGSNAAVRINLYGGSVATPDNDWIISNSIDLGPTPSLYRIKYKIGATTYLGSTVQTTLGTHVVRVVVSTDNGATWSNANVIKTYTGAGTYTVGQEETVNLIGYSGVVKIGFLATTTSTSPDIDFHIDDFQVELMPACSAPTALGAGNFTNNSASLYWTAGGTESAWNIEWGPTGFTQGTGTVVNGVANPYLLSGLAASTTYQYYVQADCTANGTSTWAGPYSFTTTCDPVTTLPHTEGFDAPANPSCWSTALLTGTTNWAPDDASDGVPSAHSGARFAGKSWAGNDDALLISPPYDLSAYAAQTVQLNVWIYRSTNGLSTDRVTFYANNNNNLTGATQLLDIPLPISAAPTVASAGWYNYTVNIPLSFNTSGVFYVIARGRTTSSFSSYSVGFDDYVLELGPVCPMPTALGADVTDASASLYWTAGGTESAWNIEWGPTGFTQGTGTVVNGVANPYLLSGLAASTTYQYYVQADCTANGTSTWAGPYSFTTTCAPASIPYTQNFESATVPNLPSCTSQVNLGSGNSWTVENNPGYGFTTKTLRYRWNTTSPANVWFFTQGVNLTAGQEYKISYNYGNAGTTFPEKLKVAYGTSNSPAAMVNTLADYPNINQATIQSDLIVFTPAADGVYYFGFQAYSAADQFYLFVDNIVVDVNLGTSAFDASSFKAFPNPVTNVLNLSYSSEISSVEVFNMLGQKVLVKELNVAQGQIDMSNLNAGNYLVKVTADGQTKTIKVIKQ</sequence>
<dbReference type="eggNOG" id="COG3391">
    <property type="taxonomic scope" value="Bacteria"/>
</dbReference>
<dbReference type="eggNOG" id="COG3291">
    <property type="taxonomic scope" value="Bacteria"/>
</dbReference>
<evidence type="ECO:0000313" key="3">
    <source>
        <dbReference type="EMBL" id="KGO90769.1"/>
    </source>
</evidence>
<name>A0A0A2MES0_9FLAO</name>
<gene>
    <name evidence="3" type="ORF">Q764_01210</name>
</gene>
<dbReference type="InterPro" id="IPR003961">
    <property type="entry name" value="FN3_dom"/>
</dbReference>
<comment type="caution">
    <text evidence="3">The sequence shown here is derived from an EMBL/GenBank/DDBJ whole genome shotgun (WGS) entry which is preliminary data.</text>
</comment>
<dbReference type="SUPFAM" id="SSF49265">
    <property type="entry name" value="Fibronectin type III"/>
    <property type="match status" value="2"/>
</dbReference>
<dbReference type="InterPro" id="IPR026444">
    <property type="entry name" value="Secre_tail"/>
</dbReference>
<dbReference type="Pfam" id="PF18962">
    <property type="entry name" value="Por_Secre_tail"/>
    <property type="match status" value="1"/>
</dbReference>
<proteinExistence type="predicted"/>
<dbReference type="SMART" id="SM00060">
    <property type="entry name" value="FN3"/>
    <property type="match status" value="2"/>
</dbReference>
<dbReference type="InterPro" id="IPR013783">
    <property type="entry name" value="Ig-like_fold"/>
</dbReference>
<protein>
    <recommendedName>
        <fullName evidence="2">Fibronectin type-III domain-containing protein</fullName>
    </recommendedName>
</protein>
<dbReference type="PROSITE" id="PS50853">
    <property type="entry name" value="FN3"/>
    <property type="match status" value="2"/>
</dbReference>
<dbReference type="NCBIfam" id="TIGR04183">
    <property type="entry name" value="Por_Secre_tail"/>
    <property type="match status" value="1"/>
</dbReference>
<dbReference type="STRING" id="1121899.GCA_000430025_01113"/>
<dbReference type="AlphaFoldDB" id="A0A0A2MES0"/>
<evidence type="ECO:0000256" key="1">
    <source>
        <dbReference type="ARBA" id="ARBA00022729"/>
    </source>
</evidence>
<keyword evidence="4" id="KW-1185">Reference proteome</keyword>
<keyword evidence="1" id="KW-0732">Signal</keyword>
<dbReference type="Gene3D" id="2.60.120.200">
    <property type="match status" value="3"/>
</dbReference>
<dbReference type="Proteomes" id="UP000030121">
    <property type="component" value="Unassembled WGS sequence"/>
</dbReference>
<dbReference type="Gene3D" id="2.60.40.10">
    <property type="entry name" value="Immunoglobulins"/>
    <property type="match status" value="2"/>
</dbReference>
<feature type="domain" description="Fibronectin type-III" evidence="2">
    <location>
        <begin position="809"/>
        <end position="900"/>
    </location>
</feature>
<feature type="domain" description="Fibronectin type-III" evidence="2">
    <location>
        <begin position="544"/>
        <end position="634"/>
    </location>
</feature>
<evidence type="ECO:0000313" key="4">
    <source>
        <dbReference type="Proteomes" id="UP000030121"/>
    </source>
</evidence>
<dbReference type="InterPro" id="IPR036116">
    <property type="entry name" value="FN3_sf"/>
</dbReference>
<organism evidence="3 4">
    <name type="scientific">Flavobacterium suncheonense GH29-5 = DSM 17707</name>
    <dbReference type="NCBI Taxonomy" id="1121899"/>
    <lineage>
        <taxon>Bacteria</taxon>
        <taxon>Pseudomonadati</taxon>
        <taxon>Bacteroidota</taxon>
        <taxon>Flavobacteriia</taxon>
        <taxon>Flavobacteriales</taxon>
        <taxon>Flavobacteriaceae</taxon>
        <taxon>Flavobacterium</taxon>
    </lineage>
</organism>
<accession>A0A0A2MES0</accession>
<reference evidence="3 4" key="1">
    <citation type="submission" date="2013-09" db="EMBL/GenBank/DDBJ databases">
        <authorList>
            <person name="Zeng Z."/>
            <person name="Chen C."/>
        </authorList>
    </citation>
    <scope>NUCLEOTIDE SEQUENCE [LARGE SCALE GENOMIC DNA]</scope>
    <source>
        <strain evidence="3 4">GH29-5</strain>
    </source>
</reference>